<feature type="chain" id="PRO_5042252893" evidence="1">
    <location>
        <begin position="20"/>
        <end position="83"/>
    </location>
</feature>
<accession>A0AAD7HAH7</accession>
<reference evidence="2" key="1">
    <citation type="submission" date="2023-03" db="EMBL/GenBank/DDBJ databases">
        <title>Massive genome expansion in bonnet fungi (Mycena s.s.) driven by repeated elements and novel gene families across ecological guilds.</title>
        <authorList>
            <consortium name="Lawrence Berkeley National Laboratory"/>
            <person name="Harder C.B."/>
            <person name="Miyauchi S."/>
            <person name="Viragh M."/>
            <person name="Kuo A."/>
            <person name="Thoen E."/>
            <person name="Andreopoulos B."/>
            <person name="Lu D."/>
            <person name="Skrede I."/>
            <person name="Drula E."/>
            <person name="Henrissat B."/>
            <person name="Morin E."/>
            <person name="Kohler A."/>
            <person name="Barry K."/>
            <person name="LaButti K."/>
            <person name="Morin E."/>
            <person name="Salamov A."/>
            <person name="Lipzen A."/>
            <person name="Mereny Z."/>
            <person name="Hegedus B."/>
            <person name="Baldrian P."/>
            <person name="Stursova M."/>
            <person name="Weitz H."/>
            <person name="Taylor A."/>
            <person name="Grigoriev I.V."/>
            <person name="Nagy L.G."/>
            <person name="Martin F."/>
            <person name="Kauserud H."/>
        </authorList>
    </citation>
    <scope>NUCLEOTIDE SEQUENCE</scope>
    <source>
        <strain evidence="2">CBHHK182m</strain>
    </source>
</reference>
<dbReference type="AlphaFoldDB" id="A0AAD7HAH7"/>
<gene>
    <name evidence="2" type="ORF">B0H16DRAFT_1616289</name>
</gene>
<dbReference type="EMBL" id="JARKIB010000309">
    <property type="protein sequence ID" value="KAJ7715387.1"/>
    <property type="molecule type" value="Genomic_DNA"/>
</dbReference>
<evidence type="ECO:0000313" key="3">
    <source>
        <dbReference type="Proteomes" id="UP001215598"/>
    </source>
</evidence>
<keyword evidence="3" id="KW-1185">Reference proteome</keyword>
<dbReference type="Proteomes" id="UP001215598">
    <property type="component" value="Unassembled WGS sequence"/>
</dbReference>
<keyword evidence="1" id="KW-0732">Signal</keyword>
<proteinExistence type="predicted"/>
<protein>
    <submittedName>
        <fullName evidence="2">Uncharacterized protein</fullName>
    </submittedName>
</protein>
<organism evidence="2 3">
    <name type="scientific">Mycena metata</name>
    <dbReference type="NCBI Taxonomy" id="1033252"/>
    <lineage>
        <taxon>Eukaryota</taxon>
        <taxon>Fungi</taxon>
        <taxon>Dikarya</taxon>
        <taxon>Basidiomycota</taxon>
        <taxon>Agaricomycotina</taxon>
        <taxon>Agaricomycetes</taxon>
        <taxon>Agaricomycetidae</taxon>
        <taxon>Agaricales</taxon>
        <taxon>Marasmiineae</taxon>
        <taxon>Mycenaceae</taxon>
        <taxon>Mycena</taxon>
    </lineage>
</organism>
<evidence type="ECO:0000313" key="2">
    <source>
        <dbReference type="EMBL" id="KAJ7715387.1"/>
    </source>
</evidence>
<feature type="signal peptide" evidence="1">
    <location>
        <begin position="1"/>
        <end position="19"/>
    </location>
</feature>
<comment type="caution">
    <text evidence="2">The sequence shown here is derived from an EMBL/GenBank/DDBJ whole genome shotgun (WGS) entry which is preliminary data.</text>
</comment>
<evidence type="ECO:0000256" key="1">
    <source>
        <dbReference type="SAM" id="SignalP"/>
    </source>
</evidence>
<sequence length="83" mass="8837">MLMCTCGVNLPLMILCVHQDNVVADEALTNLTSPDWPNFGHLGLIGCARVALKPGHLHEVGRKPSAVDVVSLIQGSQFLGICT</sequence>
<name>A0AAD7HAH7_9AGAR</name>